<comment type="catalytic activity">
    <reaction evidence="8 9">
        <text>(1S,2R)-1-C-(indol-3-yl)glycerol 3-phosphate + L-serine = D-glyceraldehyde 3-phosphate + L-tryptophan + H2O</text>
        <dbReference type="Rhea" id="RHEA:10532"/>
        <dbReference type="ChEBI" id="CHEBI:15377"/>
        <dbReference type="ChEBI" id="CHEBI:33384"/>
        <dbReference type="ChEBI" id="CHEBI:57912"/>
        <dbReference type="ChEBI" id="CHEBI:58866"/>
        <dbReference type="ChEBI" id="CHEBI:59776"/>
        <dbReference type="EC" id="4.2.1.20"/>
    </reaction>
</comment>
<dbReference type="EMBL" id="CP032759">
    <property type="protein sequence ID" value="AYN24788.1"/>
    <property type="molecule type" value="Genomic_DNA"/>
</dbReference>
<evidence type="ECO:0000256" key="5">
    <source>
        <dbReference type="ARBA" id="ARBA00022822"/>
    </source>
</evidence>
<evidence type="ECO:0000256" key="2">
    <source>
        <dbReference type="ARBA" id="ARBA00004733"/>
    </source>
</evidence>
<feature type="active site" description="Proton acceptor" evidence="9">
    <location>
        <position position="49"/>
    </location>
</feature>
<comment type="subunit">
    <text evidence="3 9">Tetramer of two alpha and two beta chains.</text>
</comment>
<dbReference type="UniPathway" id="UPA00035">
    <property type="reaction ID" value="UER00044"/>
</dbReference>
<evidence type="ECO:0000256" key="8">
    <source>
        <dbReference type="ARBA" id="ARBA00049047"/>
    </source>
</evidence>
<comment type="pathway">
    <text evidence="2 9">Amino-acid biosynthesis; L-tryptophan biosynthesis; L-tryptophan from chorismate: step 5/5.</text>
</comment>
<evidence type="ECO:0000256" key="6">
    <source>
        <dbReference type="ARBA" id="ARBA00023141"/>
    </source>
</evidence>
<protein>
    <recommendedName>
        <fullName evidence="9">Tryptophan synthase alpha chain</fullName>
        <ecNumber evidence="9">4.2.1.20</ecNumber>
    </recommendedName>
</protein>
<dbReference type="NCBIfam" id="TIGR00262">
    <property type="entry name" value="trpA"/>
    <property type="match status" value="1"/>
</dbReference>
<keyword evidence="4 9" id="KW-0028">Amino-acid biosynthesis</keyword>
<evidence type="ECO:0000256" key="1">
    <source>
        <dbReference type="ARBA" id="ARBA00003365"/>
    </source>
</evidence>
<dbReference type="InterPro" id="IPR002028">
    <property type="entry name" value="Trp_synthase_suA"/>
</dbReference>
<dbReference type="HAMAP" id="MF_00131">
    <property type="entry name" value="Trp_synth_alpha"/>
    <property type="match status" value="1"/>
</dbReference>
<gene>
    <name evidence="9" type="primary">trpA</name>
    <name evidence="11" type="ORF">D8S97_02370</name>
</gene>
<dbReference type="GO" id="GO:0004834">
    <property type="term" value="F:tryptophan synthase activity"/>
    <property type="evidence" value="ECO:0007669"/>
    <property type="project" value="UniProtKB-UniRule"/>
</dbReference>
<evidence type="ECO:0000256" key="3">
    <source>
        <dbReference type="ARBA" id="ARBA00011270"/>
    </source>
</evidence>
<dbReference type="EC" id="4.2.1.20" evidence="9"/>
<name>A0A3G2I6Z6_BUCRM</name>
<proteinExistence type="inferred from homology"/>
<dbReference type="RefSeq" id="WP_158361357.1">
    <property type="nucleotide sequence ID" value="NZ_CP032759.1"/>
</dbReference>
<dbReference type="OrthoDB" id="9804578at2"/>
<keyword evidence="7 9" id="KW-0456">Lyase</keyword>
<evidence type="ECO:0000313" key="11">
    <source>
        <dbReference type="EMBL" id="AYN24788.1"/>
    </source>
</evidence>
<evidence type="ECO:0000313" key="12">
    <source>
        <dbReference type="Proteomes" id="UP000271533"/>
    </source>
</evidence>
<evidence type="ECO:0000256" key="10">
    <source>
        <dbReference type="RuleBase" id="RU003662"/>
    </source>
</evidence>
<keyword evidence="5 9" id="KW-0822">Tryptophan biosynthesis</keyword>
<organism evidence="11 12">
    <name type="scientific">Buchnera aphidicola subsp. Rhopalosiphum maidis</name>
    <dbReference type="NCBI Taxonomy" id="118109"/>
    <lineage>
        <taxon>Bacteria</taxon>
        <taxon>Pseudomonadati</taxon>
        <taxon>Pseudomonadota</taxon>
        <taxon>Gammaproteobacteria</taxon>
        <taxon>Enterobacterales</taxon>
        <taxon>Erwiniaceae</taxon>
        <taxon>Buchnera</taxon>
    </lineage>
</organism>
<dbReference type="InterPro" id="IPR018204">
    <property type="entry name" value="Trp_synthase_alpha_AS"/>
</dbReference>
<dbReference type="Pfam" id="PF00290">
    <property type="entry name" value="Trp_syntA"/>
    <property type="match status" value="1"/>
</dbReference>
<evidence type="ECO:0000256" key="7">
    <source>
        <dbReference type="ARBA" id="ARBA00023239"/>
    </source>
</evidence>
<dbReference type="PANTHER" id="PTHR43406">
    <property type="entry name" value="TRYPTOPHAN SYNTHASE, ALPHA CHAIN"/>
    <property type="match status" value="1"/>
</dbReference>
<dbReference type="InterPro" id="IPR011060">
    <property type="entry name" value="RibuloseP-bd_barrel"/>
</dbReference>
<dbReference type="PANTHER" id="PTHR43406:SF1">
    <property type="entry name" value="TRYPTOPHAN SYNTHASE ALPHA CHAIN, CHLOROPLASTIC"/>
    <property type="match status" value="1"/>
</dbReference>
<dbReference type="CDD" id="cd04724">
    <property type="entry name" value="Tryptophan_synthase_alpha"/>
    <property type="match status" value="1"/>
</dbReference>
<feature type="active site" description="Proton acceptor" evidence="9">
    <location>
        <position position="60"/>
    </location>
</feature>
<dbReference type="AlphaFoldDB" id="A0A3G2I6Z6"/>
<comment type="similarity">
    <text evidence="9 10">Belongs to the TrpA family.</text>
</comment>
<sequence>MSRYKKIFQKLSLIKEGCFVPFVVIGDPSLEMSLKIIETLIKNGADALELGIPFSDPLADGPTIQKASLRSLSNNNTILQCFEVIEKIRKKYPNLPIGILLYANLIYNYGIKNFYYQCFQCGLDSVLIADIPIEEYSPFYKIANQYDIDSIFICPPDADDVLLSKISLYAKGYIYLLSRLGVTGIEKKTTSLSNVFIKKIKKHSDLPLLQGFGIENSTQIQNSLLSGINGVICGSAIINIIEKNLKKEQNMINEIKNFSNKLKKATKFVKSNLKKI</sequence>
<comment type="function">
    <text evidence="1 9">The alpha subunit is responsible for the aldol cleavage of indoleglycerol phosphate to indole and glyceraldehyde 3-phosphate.</text>
</comment>
<reference evidence="11 12" key="1">
    <citation type="submission" date="2018-10" db="EMBL/GenBank/DDBJ databases">
        <title>Genome sequence of the corn leaf aphid (Rhopalosiphum maidis Fitch).</title>
        <authorList>
            <person name="Chen W."/>
            <person name="Shakir S."/>
            <person name="Bigham M."/>
            <person name="Fei Z."/>
            <person name="Jander G."/>
        </authorList>
    </citation>
    <scope>NUCLEOTIDE SEQUENCE [LARGE SCALE GENOMIC DNA]</scope>
    <source>
        <strain evidence="11 12">BTI</strain>
    </source>
</reference>
<evidence type="ECO:0000256" key="9">
    <source>
        <dbReference type="HAMAP-Rule" id="MF_00131"/>
    </source>
</evidence>
<dbReference type="InterPro" id="IPR013785">
    <property type="entry name" value="Aldolase_TIM"/>
</dbReference>
<evidence type="ECO:0000256" key="4">
    <source>
        <dbReference type="ARBA" id="ARBA00022605"/>
    </source>
</evidence>
<keyword evidence="6 9" id="KW-0057">Aromatic amino acid biosynthesis</keyword>
<dbReference type="Gene3D" id="3.20.20.70">
    <property type="entry name" value="Aldolase class I"/>
    <property type="match status" value="1"/>
</dbReference>
<dbReference type="SUPFAM" id="SSF51366">
    <property type="entry name" value="Ribulose-phoshate binding barrel"/>
    <property type="match status" value="1"/>
</dbReference>
<accession>A0A3G2I6Z6</accession>
<dbReference type="GO" id="GO:0005829">
    <property type="term" value="C:cytosol"/>
    <property type="evidence" value="ECO:0007669"/>
    <property type="project" value="TreeGrafter"/>
</dbReference>
<dbReference type="FunFam" id="3.20.20.70:FF:000037">
    <property type="entry name" value="Tryptophan synthase alpha chain"/>
    <property type="match status" value="1"/>
</dbReference>
<dbReference type="Proteomes" id="UP000271533">
    <property type="component" value="Chromosome"/>
</dbReference>
<dbReference type="PROSITE" id="PS00167">
    <property type="entry name" value="TRP_SYNTHASE_ALPHA"/>
    <property type="match status" value="1"/>
</dbReference>